<dbReference type="EMBL" id="JBHUHF010000001">
    <property type="protein sequence ID" value="MFD2027190.1"/>
    <property type="molecule type" value="Genomic_DNA"/>
</dbReference>
<evidence type="ECO:0000313" key="3">
    <source>
        <dbReference type="Proteomes" id="UP001597338"/>
    </source>
</evidence>
<proteinExistence type="predicted"/>
<accession>A0ABW4VCX5</accession>
<dbReference type="Proteomes" id="UP001597338">
    <property type="component" value="Unassembled WGS sequence"/>
</dbReference>
<evidence type="ECO:0000313" key="2">
    <source>
        <dbReference type="EMBL" id="MFD2027190.1"/>
    </source>
</evidence>
<name>A0ABW4VCX5_9MICO</name>
<organism evidence="2 3">
    <name type="scientific">Promicromonospora aerolata</name>
    <dbReference type="NCBI Taxonomy" id="195749"/>
    <lineage>
        <taxon>Bacteria</taxon>
        <taxon>Bacillati</taxon>
        <taxon>Actinomycetota</taxon>
        <taxon>Actinomycetes</taxon>
        <taxon>Micrococcales</taxon>
        <taxon>Promicromonosporaceae</taxon>
        <taxon>Promicromonospora</taxon>
    </lineage>
</organism>
<reference evidence="3" key="1">
    <citation type="journal article" date="2019" name="Int. J. Syst. Evol. Microbiol.">
        <title>The Global Catalogue of Microorganisms (GCM) 10K type strain sequencing project: providing services to taxonomists for standard genome sequencing and annotation.</title>
        <authorList>
            <consortium name="The Broad Institute Genomics Platform"/>
            <consortium name="The Broad Institute Genome Sequencing Center for Infectious Disease"/>
            <person name="Wu L."/>
            <person name="Ma J."/>
        </authorList>
    </citation>
    <scope>NUCLEOTIDE SEQUENCE [LARGE SCALE GENOMIC DNA]</scope>
    <source>
        <strain evidence="3">CCM 7043</strain>
    </source>
</reference>
<evidence type="ECO:0008006" key="4">
    <source>
        <dbReference type="Google" id="ProtNLM"/>
    </source>
</evidence>
<gene>
    <name evidence="2" type="ORF">ACFSL2_16880</name>
</gene>
<feature type="region of interest" description="Disordered" evidence="1">
    <location>
        <begin position="183"/>
        <end position="207"/>
    </location>
</feature>
<sequence length="207" mass="22162">MKTGHSALTPFLRSDAQGAILAETMLDPAVELSFASVARRAGVLPAVAHRELTRLIEADVLHDRRDGNNRLVRANTEHPLWSLMSQLVIETYGPVPVLQGLLADVSGVVESYLYGSWAARRAGQPGPPPRDLDVLVVGTASRTDLLDVAEAASARLHTEVNVHRTSTEAWAARTDPFLATVASRPKVQLTGAQTGRPGGESSSERST</sequence>
<comment type="caution">
    <text evidence="2">The sequence shown here is derived from an EMBL/GenBank/DDBJ whole genome shotgun (WGS) entry which is preliminary data.</text>
</comment>
<keyword evidence="3" id="KW-1185">Reference proteome</keyword>
<dbReference type="RefSeq" id="WP_377198948.1">
    <property type="nucleotide sequence ID" value="NZ_JBHUHF010000001.1"/>
</dbReference>
<evidence type="ECO:0000256" key="1">
    <source>
        <dbReference type="SAM" id="MobiDB-lite"/>
    </source>
</evidence>
<protein>
    <recommendedName>
        <fullName evidence="4">ArsR family transcriptional regulator</fullName>
    </recommendedName>
</protein>